<comment type="caution">
    <text evidence="2">The sequence shown here is derived from an EMBL/GenBank/DDBJ whole genome shotgun (WGS) entry which is preliminary data.</text>
</comment>
<sequence>MPKVLRVSDGQPLRDALKRQQLTLDELSEKTKQVDPEGRGVSPATIARLTGRGTTARERAELRTAWLITEALDDRMHKLFSRMPTHSTATVERSSSDAEEE</sequence>
<evidence type="ECO:0000313" key="2">
    <source>
        <dbReference type="EMBL" id="MFC4190351.1"/>
    </source>
</evidence>
<dbReference type="RefSeq" id="WP_200696551.1">
    <property type="nucleotide sequence ID" value="NZ_BAAAYA010000005.1"/>
</dbReference>
<reference evidence="3" key="1">
    <citation type="journal article" date="2019" name="Int. J. Syst. Evol. Microbiol.">
        <title>The Global Catalogue of Microorganisms (GCM) 10K type strain sequencing project: providing services to taxonomists for standard genome sequencing and annotation.</title>
        <authorList>
            <consortium name="The Broad Institute Genomics Platform"/>
            <consortium name="The Broad Institute Genome Sequencing Center for Infectious Disease"/>
            <person name="Wu L."/>
            <person name="Ma J."/>
        </authorList>
    </citation>
    <scope>NUCLEOTIDE SEQUENCE [LARGE SCALE GENOMIC DNA]</scope>
    <source>
        <strain evidence="3">CCM 3243</strain>
    </source>
</reference>
<feature type="compositionally biased region" description="Polar residues" evidence="1">
    <location>
        <begin position="84"/>
        <end position="93"/>
    </location>
</feature>
<evidence type="ECO:0000313" key="3">
    <source>
        <dbReference type="Proteomes" id="UP001595871"/>
    </source>
</evidence>
<feature type="region of interest" description="Disordered" evidence="1">
    <location>
        <begin position="81"/>
        <end position="101"/>
    </location>
</feature>
<dbReference type="Proteomes" id="UP001595871">
    <property type="component" value="Unassembled WGS sequence"/>
</dbReference>
<evidence type="ECO:0000256" key="1">
    <source>
        <dbReference type="SAM" id="MobiDB-lite"/>
    </source>
</evidence>
<name>A0ABV8NEN7_9ACTN</name>
<gene>
    <name evidence="2" type="ORF">ACFO3R_28840</name>
</gene>
<protein>
    <submittedName>
        <fullName evidence="2">XRE family transcriptional regulator</fullName>
    </submittedName>
</protein>
<proteinExistence type="predicted"/>
<accession>A0ABV8NEN7</accession>
<keyword evidence="3" id="KW-1185">Reference proteome</keyword>
<organism evidence="2 3">
    <name type="scientific">Streptomyces flavovirens</name>
    <dbReference type="NCBI Taxonomy" id="52258"/>
    <lineage>
        <taxon>Bacteria</taxon>
        <taxon>Bacillati</taxon>
        <taxon>Actinomycetota</taxon>
        <taxon>Actinomycetes</taxon>
        <taxon>Kitasatosporales</taxon>
        <taxon>Streptomycetaceae</taxon>
        <taxon>Streptomyces</taxon>
    </lineage>
</organism>
<dbReference type="EMBL" id="JBHSCF010000055">
    <property type="protein sequence ID" value="MFC4190351.1"/>
    <property type="molecule type" value="Genomic_DNA"/>
</dbReference>